<evidence type="ECO:0000256" key="1">
    <source>
        <dbReference type="SAM" id="SignalP"/>
    </source>
</evidence>
<feature type="domain" description="Endonuclease/exonuclease/phosphatase" evidence="2">
    <location>
        <begin position="108"/>
        <end position="356"/>
    </location>
</feature>
<feature type="signal peptide" evidence="1">
    <location>
        <begin position="1"/>
        <end position="24"/>
    </location>
</feature>
<dbReference type="PANTHER" id="PTHR16320">
    <property type="entry name" value="SPHINGOMYELINASE FAMILY MEMBER"/>
    <property type="match status" value="1"/>
</dbReference>
<keyword evidence="3" id="KW-0255">Endonuclease</keyword>
<keyword evidence="3" id="KW-0378">Hydrolase</keyword>
<organism evidence="3 4">
    <name type="scientific">Shewanella surugensis</name>
    <dbReference type="NCBI Taxonomy" id="212020"/>
    <lineage>
        <taxon>Bacteria</taxon>
        <taxon>Pseudomonadati</taxon>
        <taxon>Pseudomonadota</taxon>
        <taxon>Gammaproteobacteria</taxon>
        <taxon>Alteromonadales</taxon>
        <taxon>Shewanellaceae</taxon>
        <taxon>Shewanella</taxon>
    </lineage>
</organism>
<proteinExistence type="predicted"/>
<accession>A0ABT0LB68</accession>
<name>A0ABT0LB68_9GAMM</name>
<dbReference type="Proteomes" id="UP001203423">
    <property type="component" value="Unassembled WGS sequence"/>
</dbReference>
<protein>
    <submittedName>
        <fullName evidence="3">Endonuclease/exonuclease/phosphatase family protein</fullName>
    </submittedName>
</protein>
<gene>
    <name evidence="3" type="ORF">L2764_10805</name>
</gene>
<evidence type="ECO:0000313" key="3">
    <source>
        <dbReference type="EMBL" id="MCL1124951.1"/>
    </source>
</evidence>
<dbReference type="InterPro" id="IPR005135">
    <property type="entry name" value="Endo/exonuclease/phosphatase"/>
</dbReference>
<dbReference type="PANTHER" id="PTHR16320:SF1">
    <property type="entry name" value="SPHINGOMYELINASE DDB_G0288017"/>
    <property type="match status" value="1"/>
</dbReference>
<dbReference type="EMBL" id="JAKIKS010000035">
    <property type="protein sequence ID" value="MCL1124951.1"/>
    <property type="molecule type" value="Genomic_DNA"/>
</dbReference>
<dbReference type="InterPro" id="IPR036691">
    <property type="entry name" value="Endo/exonu/phosph_ase_sf"/>
</dbReference>
<dbReference type="SUPFAM" id="SSF56219">
    <property type="entry name" value="DNase I-like"/>
    <property type="match status" value="1"/>
</dbReference>
<dbReference type="GO" id="GO:0004519">
    <property type="term" value="F:endonuclease activity"/>
    <property type="evidence" value="ECO:0007669"/>
    <property type="project" value="UniProtKB-KW"/>
</dbReference>
<feature type="chain" id="PRO_5047253861" evidence="1">
    <location>
        <begin position="25"/>
        <end position="521"/>
    </location>
</feature>
<evidence type="ECO:0000259" key="2">
    <source>
        <dbReference type="Pfam" id="PF03372"/>
    </source>
</evidence>
<sequence>MRLKKSIMLSTILLSTCISTQAQAAWYDNVWDWLEDNVAAPVVDASQVTLSWLDSHVIAPIEGLATDVDGYVSILEATMSDHGYLSTYGQAYIPATQDAGPNGTLNIITFNIKGFPEALNGISDNEAQELSQFIENWQADIIGLQENWVRTDAITSQLSLDNYPYRTQYWAGTPTTFGDGLLTLSRYSLDQDKVQYHEWNKCNGTLLEYLTGAVSSPDCATEKGFTISEIEIAKDFIIHFYNLHGNTGHNRANNQSDLNQVSEMIQAYSAGFPVIIVGDFNIYFEQNSDRAHQYQLMLDFKAQTGMTFTCEEEPVNGVIEGCDRIDYIGYRNNPKFEFSHTPLVDNRLDHNNISDHAPRIGQLHWVNTYAYKTPIEYPPVDLAISLKASSGKYFTAEGNGGSTVNANRDDQGSWESFNLRLEQARYFTGCIQSGDLVSIRTQDGYYFSAQTDGSLDADRTQLGNWETFSLINHDDNSGCLENNDRISFRSHHGQFIVGESDGDAHADRTDIGAWEIITINM</sequence>
<dbReference type="Gene3D" id="3.60.10.10">
    <property type="entry name" value="Endonuclease/exonuclease/phosphatase"/>
    <property type="match status" value="1"/>
</dbReference>
<dbReference type="CDD" id="cd00257">
    <property type="entry name" value="beta-trefoil_FSCN-like"/>
    <property type="match status" value="1"/>
</dbReference>
<keyword evidence="1" id="KW-0732">Signal</keyword>
<comment type="caution">
    <text evidence="3">The sequence shown here is derived from an EMBL/GenBank/DDBJ whole genome shotgun (WGS) entry which is preliminary data.</text>
</comment>
<dbReference type="Gene3D" id="2.80.10.50">
    <property type="match status" value="1"/>
</dbReference>
<keyword evidence="3" id="KW-0540">Nuclease</keyword>
<dbReference type="RefSeq" id="WP_248940226.1">
    <property type="nucleotide sequence ID" value="NZ_JAKIKS010000035.1"/>
</dbReference>
<reference evidence="3 4" key="1">
    <citation type="submission" date="2022-01" db="EMBL/GenBank/DDBJ databases">
        <title>Whole genome-based taxonomy of the Shewanellaceae.</title>
        <authorList>
            <person name="Martin-Rodriguez A.J."/>
        </authorList>
    </citation>
    <scope>NUCLEOTIDE SEQUENCE [LARGE SCALE GENOMIC DNA]</scope>
    <source>
        <strain evidence="3 4">DSM 17177</strain>
    </source>
</reference>
<keyword evidence="4" id="KW-1185">Reference proteome</keyword>
<dbReference type="InterPro" id="IPR008999">
    <property type="entry name" value="Actin-crosslinking"/>
</dbReference>
<dbReference type="Pfam" id="PF03372">
    <property type="entry name" value="Exo_endo_phos"/>
    <property type="match status" value="1"/>
</dbReference>
<dbReference type="InterPro" id="IPR038772">
    <property type="entry name" value="Sph/SMPD2-like"/>
</dbReference>
<dbReference type="SUPFAM" id="SSF50405">
    <property type="entry name" value="Actin-crosslinking proteins"/>
    <property type="match status" value="1"/>
</dbReference>
<evidence type="ECO:0000313" key="4">
    <source>
        <dbReference type="Proteomes" id="UP001203423"/>
    </source>
</evidence>